<sequence>AELLSWLDERFAINDVEMTEVATVASVARIASGHISKRQISDTFIVPQQWFENLTRRPVPSVTEAVSIQEAFLKVAERMGDFVAVADERSGVLSWKRTKLAVLLLANEFRKVPQTHIGVLLPASVGASLVIMAVLFSGKIPVMLNWTAGRRNVEHAIKTCKLAQIISSEAFLDLIDIDLEYIEDKLLLVEKVKANIGLFSKLKALSLASKKTQKILSRLNLDKVKQEDHAVVLFTSGSEADPKGVPLSHRNILSNVDGGFSHFHFDVKDVMYGFLPPFHSFGLTVCCFLPLTTGLRVVYHPNPNESRKLAAGCEKWGITIMAGTPTFLRGILRAGEKEQFKSLRILVAGAEKAPDSLFELVTSMTNDAQLVEGYGITECSPVVCGNRPYQPHAGIGYPLKNVEMMIVHHETFEPLPEGERGLILIRGDNVFSGYLGNVKSPFVEVNGKQWYNSGDLGFVKKGAFHIAGRLKRFVKIGGEMLSLTAVEEALSNEWPGTIEEGPVLAVTSLEKEDGSRPELYLFAKKEIELEKANAVLVKAGFPNLVKISRVHLLNEIPLLGSGKTDIQALNRLVKEAG</sequence>
<feature type="non-terminal residue" evidence="2">
    <location>
        <position position="1"/>
    </location>
</feature>
<evidence type="ECO:0000259" key="1">
    <source>
        <dbReference type="Pfam" id="PF00501"/>
    </source>
</evidence>
<evidence type="ECO:0000313" key="2">
    <source>
        <dbReference type="EMBL" id="NMC64463.1"/>
    </source>
</evidence>
<gene>
    <name evidence="2" type="ORF">GYA55_14960</name>
</gene>
<dbReference type="EMBL" id="JAAZON010000679">
    <property type="protein sequence ID" value="NMC64463.1"/>
    <property type="molecule type" value="Genomic_DNA"/>
</dbReference>
<dbReference type="SUPFAM" id="SSF56801">
    <property type="entry name" value="Acetyl-CoA synthetase-like"/>
    <property type="match status" value="1"/>
</dbReference>
<feature type="domain" description="AMP-dependent synthetase/ligase" evidence="1">
    <location>
        <begin position="74"/>
        <end position="435"/>
    </location>
</feature>
<accession>A0A7X9FUC3</accession>
<dbReference type="PANTHER" id="PTHR43767">
    <property type="entry name" value="LONG-CHAIN-FATTY-ACID--COA LIGASE"/>
    <property type="match status" value="1"/>
</dbReference>
<name>A0A7X9FUC3_9DELT</name>
<protein>
    <submittedName>
        <fullName evidence="2">AMP-binding protein</fullName>
    </submittedName>
</protein>
<dbReference type="Pfam" id="PF00501">
    <property type="entry name" value="AMP-binding"/>
    <property type="match status" value="1"/>
</dbReference>
<evidence type="ECO:0000313" key="3">
    <source>
        <dbReference type="Proteomes" id="UP000524246"/>
    </source>
</evidence>
<reference evidence="2 3" key="1">
    <citation type="journal article" date="2020" name="Biotechnol. Biofuels">
        <title>New insights from the biogas microbiome by comprehensive genome-resolved metagenomics of nearly 1600 species originating from multiple anaerobic digesters.</title>
        <authorList>
            <person name="Campanaro S."/>
            <person name="Treu L."/>
            <person name="Rodriguez-R L.M."/>
            <person name="Kovalovszki A."/>
            <person name="Ziels R.M."/>
            <person name="Maus I."/>
            <person name="Zhu X."/>
            <person name="Kougias P.G."/>
            <person name="Basile A."/>
            <person name="Luo G."/>
            <person name="Schluter A."/>
            <person name="Konstantinidis K.T."/>
            <person name="Angelidaki I."/>
        </authorList>
    </citation>
    <scope>NUCLEOTIDE SEQUENCE [LARGE SCALE GENOMIC DNA]</scope>
    <source>
        <strain evidence="2">AS27yjCOA_65</strain>
    </source>
</reference>
<dbReference type="GO" id="GO:0016878">
    <property type="term" value="F:acid-thiol ligase activity"/>
    <property type="evidence" value="ECO:0007669"/>
    <property type="project" value="UniProtKB-ARBA"/>
</dbReference>
<proteinExistence type="predicted"/>
<dbReference type="InterPro" id="IPR050237">
    <property type="entry name" value="ATP-dep_AMP-bd_enzyme"/>
</dbReference>
<dbReference type="PANTHER" id="PTHR43767:SF1">
    <property type="entry name" value="NONRIBOSOMAL PEPTIDE SYNTHASE PES1 (EUROFUNG)-RELATED"/>
    <property type="match status" value="1"/>
</dbReference>
<dbReference type="Gene3D" id="3.40.50.12780">
    <property type="entry name" value="N-terminal domain of ligase-like"/>
    <property type="match status" value="1"/>
</dbReference>
<dbReference type="AlphaFoldDB" id="A0A7X9FUC3"/>
<dbReference type="InterPro" id="IPR045851">
    <property type="entry name" value="AMP-bd_C_sf"/>
</dbReference>
<dbReference type="InterPro" id="IPR042099">
    <property type="entry name" value="ANL_N_sf"/>
</dbReference>
<comment type="caution">
    <text evidence="2">The sequence shown here is derived from an EMBL/GenBank/DDBJ whole genome shotgun (WGS) entry which is preliminary data.</text>
</comment>
<dbReference type="Proteomes" id="UP000524246">
    <property type="component" value="Unassembled WGS sequence"/>
</dbReference>
<dbReference type="Gene3D" id="3.30.300.30">
    <property type="match status" value="1"/>
</dbReference>
<organism evidence="2 3">
    <name type="scientific">SAR324 cluster bacterium</name>
    <dbReference type="NCBI Taxonomy" id="2024889"/>
    <lineage>
        <taxon>Bacteria</taxon>
        <taxon>Deltaproteobacteria</taxon>
        <taxon>SAR324 cluster</taxon>
    </lineage>
</organism>
<dbReference type="InterPro" id="IPR000873">
    <property type="entry name" value="AMP-dep_synth/lig_dom"/>
</dbReference>